<accession>A0A0V1BFE3</accession>
<sequence length="115" mass="12976">MVEASHVAQLATPSLKQHRYPAEEVILATPVIPYANVWMENYFELGTSIPNTNDKENKKKTDRTLHVVPACPPSEIGTSHYVWNSDHETPTNPAHYRGYLSICLAIAHLPSPNWR</sequence>
<protein>
    <submittedName>
        <fullName evidence="1">Uncharacterized protein</fullName>
    </submittedName>
</protein>
<evidence type="ECO:0000313" key="1">
    <source>
        <dbReference type="EMBL" id="KRY35617.1"/>
    </source>
</evidence>
<name>A0A0V1BFE3_TRISP</name>
<dbReference type="Proteomes" id="UP000054776">
    <property type="component" value="Unassembled WGS sequence"/>
</dbReference>
<proteinExistence type="predicted"/>
<evidence type="ECO:0000313" key="2">
    <source>
        <dbReference type="Proteomes" id="UP000054776"/>
    </source>
</evidence>
<dbReference type="AlphaFoldDB" id="A0A0V1BFE3"/>
<dbReference type="InParanoid" id="A0A0V1BFE3"/>
<keyword evidence="2" id="KW-1185">Reference proteome</keyword>
<comment type="caution">
    <text evidence="1">The sequence shown here is derived from an EMBL/GenBank/DDBJ whole genome shotgun (WGS) entry which is preliminary data.</text>
</comment>
<organism evidence="1 2">
    <name type="scientific">Trichinella spiralis</name>
    <name type="common">Trichina worm</name>
    <dbReference type="NCBI Taxonomy" id="6334"/>
    <lineage>
        <taxon>Eukaryota</taxon>
        <taxon>Metazoa</taxon>
        <taxon>Ecdysozoa</taxon>
        <taxon>Nematoda</taxon>
        <taxon>Enoplea</taxon>
        <taxon>Dorylaimia</taxon>
        <taxon>Trichinellida</taxon>
        <taxon>Trichinellidae</taxon>
        <taxon>Trichinella</taxon>
    </lineage>
</organism>
<dbReference type="OrthoDB" id="5931201at2759"/>
<gene>
    <name evidence="1" type="ORF">T01_608</name>
</gene>
<reference evidence="1 2" key="1">
    <citation type="submission" date="2015-01" db="EMBL/GenBank/DDBJ databases">
        <title>Evolution of Trichinella species and genotypes.</title>
        <authorList>
            <person name="Korhonen P.K."/>
            <person name="Edoardo P."/>
            <person name="Giuseppe L.R."/>
            <person name="Gasser R.B."/>
        </authorList>
    </citation>
    <scope>NUCLEOTIDE SEQUENCE [LARGE SCALE GENOMIC DNA]</scope>
    <source>
        <strain evidence="1">ISS3</strain>
    </source>
</reference>
<dbReference type="EMBL" id="JYDH01000052">
    <property type="protein sequence ID" value="KRY35617.1"/>
    <property type="molecule type" value="Genomic_DNA"/>
</dbReference>